<comment type="similarity">
    <text evidence="1">Belongs to the 'phage' integrase family.</text>
</comment>
<dbReference type="InterPro" id="IPR038488">
    <property type="entry name" value="Integrase_DNA-bd_sf"/>
</dbReference>
<dbReference type="InterPro" id="IPR010998">
    <property type="entry name" value="Integrase_recombinase_N"/>
</dbReference>
<dbReference type="Proteomes" id="UP001606134">
    <property type="component" value="Unassembled WGS sequence"/>
</dbReference>
<evidence type="ECO:0000256" key="1">
    <source>
        <dbReference type="ARBA" id="ARBA00008857"/>
    </source>
</evidence>
<name>A0ABW7HGG7_9BURK</name>
<evidence type="ECO:0000313" key="7">
    <source>
        <dbReference type="EMBL" id="MFG6489006.1"/>
    </source>
</evidence>
<dbReference type="RefSeq" id="WP_394414983.1">
    <property type="nucleotide sequence ID" value="NZ_JBIGIC010000010.1"/>
</dbReference>
<dbReference type="PANTHER" id="PTHR30629:SF2">
    <property type="entry name" value="PROPHAGE INTEGRASE INTS-RELATED"/>
    <property type="match status" value="1"/>
</dbReference>
<dbReference type="Gene3D" id="3.30.160.390">
    <property type="entry name" value="Integrase, DNA-binding domain"/>
    <property type="match status" value="1"/>
</dbReference>
<dbReference type="Gene3D" id="1.10.443.10">
    <property type="entry name" value="Intergrase catalytic core"/>
    <property type="match status" value="1"/>
</dbReference>
<protein>
    <submittedName>
        <fullName evidence="7">Tyrosine-type recombinase/integrase</fullName>
    </submittedName>
</protein>
<evidence type="ECO:0000259" key="6">
    <source>
        <dbReference type="PROSITE" id="PS51898"/>
    </source>
</evidence>
<keyword evidence="3" id="KW-0238">DNA-binding</keyword>
<accession>A0ABW7HGG7</accession>
<organism evidence="7 8">
    <name type="scientific">Pelomonas candidula</name>
    <dbReference type="NCBI Taxonomy" id="3299025"/>
    <lineage>
        <taxon>Bacteria</taxon>
        <taxon>Pseudomonadati</taxon>
        <taxon>Pseudomonadota</taxon>
        <taxon>Betaproteobacteria</taxon>
        <taxon>Burkholderiales</taxon>
        <taxon>Sphaerotilaceae</taxon>
        <taxon>Roseateles</taxon>
    </lineage>
</organism>
<proteinExistence type="inferred from homology"/>
<dbReference type="PANTHER" id="PTHR30629">
    <property type="entry name" value="PROPHAGE INTEGRASE"/>
    <property type="match status" value="1"/>
</dbReference>
<evidence type="ECO:0000256" key="5">
    <source>
        <dbReference type="SAM" id="MobiDB-lite"/>
    </source>
</evidence>
<dbReference type="CDD" id="cd00796">
    <property type="entry name" value="INT_Rci_Hp1_C"/>
    <property type="match status" value="1"/>
</dbReference>
<dbReference type="EMBL" id="JBIGIC010000010">
    <property type="protein sequence ID" value="MFG6489006.1"/>
    <property type="molecule type" value="Genomic_DNA"/>
</dbReference>
<dbReference type="InterPro" id="IPR050808">
    <property type="entry name" value="Phage_Integrase"/>
</dbReference>
<feature type="domain" description="Tyr recombinase" evidence="6">
    <location>
        <begin position="254"/>
        <end position="445"/>
    </location>
</feature>
<evidence type="ECO:0000313" key="8">
    <source>
        <dbReference type="Proteomes" id="UP001606134"/>
    </source>
</evidence>
<comment type="caution">
    <text evidence="7">The sequence shown here is derived from an EMBL/GenBank/DDBJ whole genome shotgun (WGS) entry which is preliminary data.</text>
</comment>
<dbReference type="PROSITE" id="PS51898">
    <property type="entry name" value="TYR_RECOMBINASE"/>
    <property type="match status" value="1"/>
</dbReference>
<keyword evidence="2" id="KW-0229">DNA integration</keyword>
<evidence type="ECO:0000256" key="4">
    <source>
        <dbReference type="ARBA" id="ARBA00023172"/>
    </source>
</evidence>
<keyword evidence="8" id="KW-1185">Reference proteome</keyword>
<keyword evidence="4" id="KW-0233">DNA recombination</keyword>
<dbReference type="InterPro" id="IPR011010">
    <property type="entry name" value="DNA_brk_join_enz"/>
</dbReference>
<dbReference type="Gene3D" id="1.10.150.130">
    <property type="match status" value="1"/>
</dbReference>
<evidence type="ECO:0000256" key="3">
    <source>
        <dbReference type="ARBA" id="ARBA00023125"/>
    </source>
</evidence>
<gene>
    <name evidence="7" type="ORF">ACG04R_20130</name>
</gene>
<dbReference type="InterPro" id="IPR013762">
    <property type="entry name" value="Integrase-like_cat_sf"/>
</dbReference>
<dbReference type="Pfam" id="PF00589">
    <property type="entry name" value="Phage_integrase"/>
    <property type="match status" value="1"/>
</dbReference>
<sequence length="483" mass="53619">MSKPLDFTIRAIEALPPAAPGTRDEYKDTKSQGLYLRVTDKGVKTFSFVGRPKGGSRAERETFGKFPLVKPEEARQRARELGGQLASGLSVTAARHARKGEPTVGELWDLYYAHIKVTNKAPEATKDLWDYYVAPAWARRRLSEVKALDVERWHRDLPAKIMQRRAEKAAERAAVAAARRAEIEARQAIRRHGPAPKPKQEVARKPAKPVTGHGSANKALELLRAMYFFAMTPKRALFAGPNPASGHEKFKQNDRERFLYPDEMRPFFEALAQEPNETMRDAILIALFTGQRRANVVAMRWDELHLDRAEWKLSGEFTKNGDAHTVPLTPEAVAILRHRREKSDLLVSARRTGKLAPNDPAHFVFSSDRSESGHITDFSSAWERLLKAAGLTNLVPHDLRRTNGSWLARSGASLLLIGKMLNHRTPEATQIYARLDLDPVRTSLKGATAAMFEAAGVKVAAEVIPLPKAGGSKKKSGGDTNAA</sequence>
<reference evidence="7 8" key="1">
    <citation type="submission" date="2024-08" db="EMBL/GenBank/DDBJ databases">
        <authorList>
            <person name="Lu H."/>
        </authorList>
    </citation>
    <scope>NUCLEOTIDE SEQUENCE [LARGE SCALE GENOMIC DNA]</scope>
    <source>
        <strain evidence="7 8">BYS78W</strain>
    </source>
</reference>
<dbReference type="InterPro" id="IPR025166">
    <property type="entry name" value="Integrase_DNA_bind_dom"/>
</dbReference>
<feature type="region of interest" description="Disordered" evidence="5">
    <location>
        <begin position="192"/>
        <end position="214"/>
    </location>
</feature>
<dbReference type="Pfam" id="PF13356">
    <property type="entry name" value="Arm-DNA-bind_3"/>
    <property type="match status" value="1"/>
</dbReference>
<evidence type="ECO:0000256" key="2">
    <source>
        <dbReference type="ARBA" id="ARBA00022908"/>
    </source>
</evidence>
<dbReference type="InterPro" id="IPR002104">
    <property type="entry name" value="Integrase_catalytic"/>
</dbReference>
<dbReference type="SUPFAM" id="SSF56349">
    <property type="entry name" value="DNA breaking-rejoining enzymes"/>
    <property type="match status" value="1"/>
</dbReference>